<keyword evidence="5" id="KW-0812">Transmembrane</keyword>
<gene>
    <name evidence="7" type="ORF">PLBR_LOCUS6219</name>
</gene>
<evidence type="ECO:0000256" key="4">
    <source>
        <dbReference type="SAM" id="MobiDB-lite"/>
    </source>
</evidence>
<evidence type="ECO:0000313" key="8">
    <source>
        <dbReference type="Proteomes" id="UP000290189"/>
    </source>
</evidence>
<dbReference type="PANTHER" id="PTHR10730:SF53">
    <property type="entry name" value="GLYCOSYLTRANSFERASE 25 FAMILY MEMBER"/>
    <property type="match status" value="1"/>
</dbReference>
<evidence type="ECO:0000256" key="5">
    <source>
        <dbReference type="SAM" id="Phobius"/>
    </source>
</evidence>
<keyword evidence="2" id="KW-0328">Glycosyltransferase</keyword>
<evidence type="ECO:0000313" key="7">
    <source>
        <dbReference type="EMBL" id="SPQ99004.1"/>
    </source>
</evidence>
<accession>A0A3P3YFU5</accession>
<proteinExistence type="inferred from homology"/>
<keyword evidence="3" id="KW-0808">Transferase</keyword>
<reference evidence="7 8" key="1">
    <citation type="submission" date="2018-03" db="EMBL/GenBank/DDBJ databases">
        <authorList>
            <person name="Fogelqvist J."/>
        </authorList>
    </citation>
    <scope>NUCLEOTIDE SEQUENCE [LARGE SCALE GENOMIC DNA]</scope>
</reference>
<feature type="transmembrane region" description="Helical" evidence="5">
    <location>
        <begin position="398"/>
        <end position="417"/>
    </location>
</feature>
<dbReference type="CDD" id="cd22997">
    <property type="entry name" value="GT_LH"/>
    <property type="match status" value="1"/>
</dbReference>
<feature type="domain" description="PLOD1-3-like GT" evidence="6">
    <location>
        <begin position="66"/>
        <end position="293"/>
    </location>
</feature>
<evidence type="ECO:0000256" key="3">
    <source>
        <dbReference type="ARBA" id="ARBA00022679"/>
    </source>
</evidence>
<dbReference type="GO" id="GO:0016740">
    <property type="term" value="F:transferase activity"/>
    <property type="evidence" value="ECO:0007669"/>
    <property type="project" value="UniProtKB-KW"/>
</dbReference>
<geneLocation type="mitochondrion" evidence="7"/>
<dbReference type="InterPro" id="IPR057589">
    <property type="entry name" value="GT_PLOD"/>
</dbReference>
<evidence type="ECO:0000256" key="2">
    <source>
        <dbReference type="ARBA" id="ARBA00022676"/>
    </source>
</evidence>
<dbReference type="PANTHER" id="PTHR10730">
    <property type="entry name" value="PROCOLLAGEN-LYSINE,2-OXOGLUTARATE 5-DIOXYGENASE/GLYCOSYLTRANSFERASE 25 FAMILY MEMBER"/>
    <property type="match status" value="1"/>
</dbReference>
<name>A0A3P3YFU5_PLABS</name>
<dbReference type="Pfam" id="PF25342">
    <property type="entry name" value="GT_PLOD"/>
    <property type="match status" value="1"/>
</dbReference>
<feature type="transmembrane region" description="Helical" evidence="5">
    <location>
        <begin position="26"/>
        <end position="48"/>
    </location>
</feature>
<feature type="transmembrane region" description="Helical" evidence="5">
    <location>
        <begin position="516"/>
        <end position="539"/>
    </location>
</feature>
<feature type="region of interest" description="Disordered" evidence="4">
    <location>
        <begin position="543"/>
        <end position="580"/>
    </location>
</feature>
<dbReference type="InterPro" id="IPR050757">
    <property type="entry name" value="Collagen_mod_GT25"/>
</dbReference>
<evidence type="ECO:0000256" key="1">
    <source>
        <dbReference type="ARBA" id="ARBA00006721"/>
    </source>
</evidence>
<keyword evidence="5" id="KW-0472">Membrane</keyword>
<dbReference type="EMBL" id="OVEO01000011">
    <property type="protein sequence ID" value="SPQ99004.1"/>
    <property type="molecule type" value="Genomic_DNA"/>
</dbReference>
<organism evidence="7 8">
    <name type="scientific">Plasmodiophora brassicae</name>
    <name type="common">Clubroot disease agent</name>
    <dbReference type="NCBI Taxonomy" id="37360"/>
    <lineage>
        <taxon>Eukaryota</taxon>
        <taxon>Sar</taxon>
        <taxon>Rhizaria</taxon>
        <taxon>Endomyxa</taxon>
        <taxon>Phytomyxea</taxon>
        <taxon>Plasmodiophorida</taxon>
        <taxon>Plasmodiophoridae</taxon>
        <taxon>Plasmodiophora</taxon>
    </lineage>
</organism>
<keyword evidence="5" id="KW-1133">Transmembrane helix</keyword>
<protein>
    <recommendedName>
        <fullName evidence="6">PLOD1-3-like GT domain-containing protein</fullName>
    </recommendedName>
</protein>
<comment type="similarity">
    <text evidence="1">Belongs to the glycosyltransferase 25 family.</text>
</comment>
<dbReference type="Proteomes" id="UP000290189">
    <property type="component" value="Unassembled WGS sequence"/>
</dbReference>
<dbReference type="AlphaFoldDB" id="A0A3P3YFU5"/>
<sequence>MLAATSTSLQACAKRHRLTRASQRRLVVCVIAGGLVACGTLLAVLLRYRAITTDLSLQAPAGPARPSLTVVTFASHNANFLCHLLYTGALFQLKVKVVGFRGAAPDDVLFEKIPVTLDELRQHDPDDIVMFVDAYDVLLVDTEANIVDKFLAMNEPVVFTAEKGCWPFMDGRPDGERICQDEYPASPTPYRYLNSGGWIGYAGAAVKAFEEMMALPEASAKAIDQELASLVLLHGRARVALDHRASIFQSVHLSVDDLVVEHEPSQGNLDSRWRNRVTGTYPSVLHFNGNGKGHQAEMERAMRLDFDFDRLDRLYEAGFLAAPADDLIQGLSVRQECSADAYRNHVIVAAFGARPRAPHTPPTSPPLVVVMTAPAALSVLVQAPSAKRRPPWLRLPSALLLLTTGVTSVGACLYLMFARRQRPRPERRSTTTAAVSYDRIETILADRLDSLRLQFHDSWKTDLERNSRARRAANAGADRSPRDIALEAILLTILDELQATMIENPVGGVAMPSSRAAVLALVLVTGAAIGYAHVYLPFLSDASGQRRRRQQQQQQHDGDGPAGAAPHRPSNSMWRKPPQP</sequence>
<evidence type="ECO:0000259" key="6">
    <source>
        <dbReference type="Pfam" id="PF25342"/>
    </source>
</evidence>
<keyword evidence="7" id="KW-0496">Mitochondrion</keyword>